<dbReference type="SUPFAM" id="SSF52402">
    <property type="entry name" value="Adenine nucleotide alpha hydrolases-like"/>
    <property type="match status" value="1"/>
</dbReference>
<sequence length="294" mass="32812">MKFLIAIGSKDYSGPTLELGMRVAKAINAAVDIVYVGEKISAFSTSEVKLAQENLDNWELDRKGVDVLQWAYEYLVENKYILSDSENSDFNTDKLVQTDDDRCEVHLEGRMTQEVGLILRNGGIIQQLRDEVKRSGIDVMIIGGSGERRMAHDLVQYIDSSIFVVNQFDPNQKYRLLLAVDDSTGTKGAVKFGVRVAQAFKIDVDILTVSKVDRFGDGYKGAAERAGKFMRRTGIQYQNIYRVGDPSEIIKNEAGDNHIVIMGASSKNPLMKFFKGSKPLKVMEVCPCPILIVK</sequence>
<organism evidence="3">
    <name type="scientific">marine metagenome</name>
    <dbReference type="NCBI Taxonomy" id="408172"/>
    <lineage>
        <taxon>unclassified sequences</taxon>
        <taxon>metagenomes</taxon>
        <taxon>ecological metagenomes</taxon>
    </lineage>
</organism>
<dbReference type="CDD" id="cd00293">
    <property type="entry name" value="USP-like"/>
    <property type="match status" value="1"/>
</dbReference>
<dbReference type="PANTHER" id="PTHR46268:SF6">
    <property type="entry name" value="UNIVERSAL STRESS PROTEIN UP12"/>
    <property type="match status" value="1"/>
</dbReference>
<evidence type="ECO:0000313" key="3">
    <source>
        <dbReference type="EMBL" id="SVB77724.1"/>
    </source>
</evidence>
<reference evidence="3" key="1">
    <citation type="submission" date="2018-05" db="EMBL/GenBank/DDBJ databases">
        <authorList>
            <person name="Lanie J.A."/>
            <person name="Ng W.-L."/>
            <person name="Kazmierczak K.M."/>
            <person name="Andrzejewski T.M."/>
            <person name="Davidsen T.M."/>
            <person name="Wayne K.J."/>
            <person name="Tettelin H."/>
            <person name="Glass J.I."/>
            <person name="Rusch D."/>
            <person name="Podicherti R."/>
            <person name="Tsui H.-C.T."/>
            <person name="Winkler M.E."/>
        </authorList>
    </citation>
    <scope>NUCLEOTIDE SEQUENCE</scope>
</reference>
<dbReference type="Gene3D" id="3.40.50.12370">
    <property type="match status" value="1"/>
</dbReference>
<protein>
    <recommendedName>
        <fullName evidence="2">UspA domain-containing protein</fullName>
    </recommendedName>
</protein>
<name>A0A382GSB8_9ZZZZ</name>
<dbReference type="InterPro" id="IPR006016">
    <property type="entry name" value="UspA"/>
</dbReference>
<dbReference type="Pfam" id="PF00582">
    <property type="entry name" value="Usp"/>
    <property type="match status" value="1"/>
</dbReference>
<comment type="similarity">
    <text evidence="1">Belongs to the universal stress protein A family.</text>
</comment>
<dbReference type="PANTHER" id="PTHR46268">
    <property type="entry name" value="STRESS RESPONSE PROTEIN NHAX"/>
    <property type="match status" value="1"/>
</dbReference>
<evidence type="ECO:0000256" key="1">
    <source>
        <dbReference type="ARBA" id="ARBA00008791"/>
    </source>
</evidence>
<feature type="domain" description="UspA" evidence="2">
    <location>
        <begin position="175"/>
        <end position="294"/>
    </location>
</feature>
<gene>
    <name evidence="3" type="ORF">METZ01_LOCUS230578</name>
</gene>
<accession>A0A382GSB8</accession>
<dbReference type="AlphaFoldDB" id="A0A382GSB8"/>
<dbReference type="EMBL" id="UINC01057014">
    <property type="protein sequence ID" value="SVB77724.1"/>
    <property type="molecule type" value="Genomic_DNA"/>
</dbReference>
<proteinExistence type="inferred from homology"/>
<evidence type="ECO:0000259" key="2">
    <source>
        <dbReference type="Pfam" id="PF00582"/>
    </source>
</evidence>